<feature type="domain" description="Histidine kinase" evidence="15">
    <location>
        <begin position="360"/>
        <end position="576"/>
    </location>
</feature>
<evidence type="ECO:0000256" key="5">
    <source>
        <dbReference type="ARBA" id="ARBA00022553"/>
    </source>
</evidence>
<dbReference type="Pfam" id="PF02518">
    <property type="entry name" value="HATPase_c"/>
    <property type="match status" value="1"/>
</dbReference>
<keyword evidence="7 14" id="KW-0812">Transmembrane</keyword>
<dbReference type="Pfam" id="PF07694">
    <property type="entry name" value="5TM-5TMR_LYT"/>
    <property type="match status" value="1"/>
</dbReference>
<dbReference type="PRINTS" id="PR00344">
    <property type="entry name" value="BCTRLSENSOR"/>
</dbReference>
<evidence type="ECO:0000256" key="7">
    <source>
        <dbReference type="ARBA" id="ARBA00022692"/>
    </source>
</evidence>
<keyword evidence="8" id="KW-0547">Nucleotide-binding</keyword>
<evidence type="ECO:0000256" key="10">
    <source>
        <dbReference type="ARBA" id="ARBA00022840"/>
    </source>
</evidence>
<dbReference type="InterPro" id="IPR004358">
    <property type="entry name" value="Sig_transdc_His_kin-like_C"/>
</dbReference>
<comment type="catalytic activity">
    <reaction evidence="1">
        <text>ATP + protein L-histidine = ADP + protein N-phospho-L-histidine.</text>
        <dbReference type="EC" id="2.7.13.3"/>
    </reaction>
</comment>
<keyword evidence="13 14" id="KW-0472">Membrane</keyword>
<evidence type="ECO:0000256" key="3">
    <source>
        <dbReference type="ARBA" id="ARBA00012438"/>
    </source>
</evidence>
<evidence type="ECO:0000256" key="8">
    <source>
        <dbReference type="ARBA" id="ARBA00022741"/>
    </source>
</evidence>
<dbReference type="EMBL" id="CP032418">
    <property type="protein sequence ID" value="AYC30519.1"/>
    <property type="molecule type" value="Genomic_DNA"/>
</dbReference>
<dbReference type="SMART" id="SM00387">
    <property type="entry name" value="HATPase_c"/>
    <property type="match status" value="1"/>
</dbReference>
<dbReference type="InterPro" id="IPR050640">
    <property type="entry name" value="Bact_2-comp_sensor_kinase"/>
</dbReference>
<keyword evidence="10" id="KW-0067">ATP-binding</keyword>
<dbReference type="OrthoDB" id="9776552at2"/>
<feature type="transmembrane region" description="Helical" evidence="14">
    <location>
        <begin position="115"/>
        <end position="140"/>
    </location>
</feature>
<evidence type="ECO:0000256" key="4">
    <source>
        <dbReference type="ARBA" id="ARBA00022475"/>
    </source>
</evidence>
<evidence type="ECO:0000259" key="15">
    <source>
        <dbReference type="PROSITE" id="PS50109"/>
    </source>
</evidence>
<dbReference type="PROSITE" id="PS50109">
    <property type="entry name" value="HIS_KIN"/>
    <property type="match status" value="1"/>
</dbReference>
<feature type="transmembrane region" description="Helical" evidence="14">
    <location>
        <begin position="43"/>
        <end position="63"/>
    </location>
</feature>
<organism evidence="16 17">
    <name type="scientific">Paenisporosarcina cavernae</name>
    <dbReference type="NCBI Taxonomy" id="2320858"/>
    <lineage>
        <taxon>Bacteria</taxon>
        <taxon>Bacillati</taxon>
        <taxon>Bacillota</taxon>
        <taxon>Bacilli</taxon>
        <taxon>Bacillales</taxon>
        <taxon>Caryophanaceae</taxon>
        <taxon>Paenisporosarcina</taxon>
    </lineage>
</organism>
<protein>
    <recommendedName>
        <fullName evidence="3">histidine kinase</fullName>
        <ecNumber evidence="3">2.7.13.3</ecNumber>
    </recommendedName>
</protein>
<dbReference type="RefSeq" id="WP_119884236.1">
    <property type="nucleotide sequence ID" value="NZ_CP032418.1"/>
</dbReference>
<evidence type="ECO:0000256" key="9">
    <source>
        <dbReference type="ARBA" id="ARBA00022777"/>
    </source>
</evidence>
<accession>A0A385YUH9</accession>
<dbReference type="Gene3D" id="3.30.565.10">
    <property type="entry name" value="Histidine kinase-like ATPase, C-terminal domain"/>
    <property type="match status" value="1"/>
</dbReference>
<gene>
    <name evidence="16" type="ORF">D3873_12000</name>
</gene>
<dbReference type="InterPro" id="IPR005467">
    <property type="entry name" value="His_kinase_dom"/>
</dbReference>
<dbReference type="Proteomes" id="UP000265725">
    <property type="component" value="Chromosome"/>
</dbReference>
<dbReference type="KEGG" id="paek:D3873_12000"/>
<dbReference type="InterPro" id="IPR011620">
    <property type="entry name" value="Sig_transdc_His_kinase_LytS_TM"/>
</dbReference>
<evidence type="ECO:0000256" key="13">
    <source>
        <dbReference type="ARBA" id="ARBA00023136"/>
    </source>
</evidence>
<dbReference type="SUPFAM" id="SSF55874">
    <property type="entry name" value="ATPase domain of HSP90 chaperone/DNA topoisomerase II/histidine kinase"/>
    <property type="match status" value="1"/>
</dbReference>
<evidence type="ECO:0000256" key="2">
    <source>
        <dbReference type="ARBA" id="ARBA00004651"/>
    </source>
</evidence>
<feature type="transmembrane region" description="Helical" evidence="14">
    <location>
        <begin position="6"/>
        <end position="23"/>
    </location>
</feature>
<name>A0A385YUH9_9BACL</name>
<dbReference type="AlphaFoldDB" id="A0A385YUH9"/>
<evidence type="ECO:0000256" key="14">
    <source>
        <dbReference type="SAM" id="Phobius"/>
    </source>
</evidence>
<dbReference type="GO" id="GO:0000155">
    <property type="term" value="F:phosphorelay sensor kinase activity"/>
    <property type="evidence" value="ECO:0007669"/>
    <property type="project" value="InterPro"/>
</dbReference>
<comment type="subcellular location">
    <subcellularLocation>
        <location evidence="2">Cell membrane</location>
        <topology evidence="2">Multi-pass membrane protein</topology>
    </subcellularLocation>
</comment>
<dbReference type="Gene3D" id="3.30.450.40">
    <property type="match status" value="1"/>
</dbReference>
<feature type="transmembrane region" description="Helical" evidence="14">
    <location>
        <begin position="182"/>
        <end position="206"/>
    </location>
</feature>
<dbReference type="EC" id="2.7.13.3" evidence="3"/>
<keyword evidence="6" id="KW-0808">Transferase</keyword>
<dbReference type="InterPro" id="IPR003594">
    <property type="entry name" value="HATPase_dom"/>
</dbReference>
<evidence type="ECO:0000313" key="17">
    <source>
        <dbReference type="Proteomes" id="UP000265725"/>
    </source>
</evidence>
<keyword evidence="12" id="KW-0902">Two-component regulatory system</keyword>
<evidence type="ECO:0000256" key="6">
    <source>
        <dbReference type="ARBA" id="ARBA00022679"/>
    </source>
</evidence>
<evidence type="ECO:0000256" key="12">
    <source>
        <dbReference type="ARBA" id="ARBA00023012"/>
    </source>
</evidence>
<evidence type="ECO:0000256" key="11">
    <source>
        <dbReference type="ARBA" id="ARBA00022989"/>
    </source>
</evidence>
<dbReference type="SUPFAM" id="SSF55781">
    <property type="entry name" value="GAF domain-like"/>
    <property type="match status" value="1"/>
</dbReference>
<keyword evidence="4" id="KW-1003">Cell membrane</keyword>
<evidence type="ECO:0000313" key="16">
    <source>
        <dbReference type="EMBL" id="AYC30519.1"/>
    </source>
</evidence>
<dbReference type="GO" id="GO:0005886">
    <property type="term" value="C:plasma membrane"/>
    <property type="evidence" value="ECO:0007669"/>
    <property type="project" value="UniProtKB-SubCell"/>
</dbReference>
<sequence length="590" mass="64167">MSELMVIMLERVGMIVAVAFILTRFDFFKNMVYHDTLNRKQEITAIAFFGFFGIIGTYFGVAFNTNTQEFTSVAMNIASDEAIANSRVIGVVVAGLLGGYRLGLGAGLIAGIHRITLGGFTGLACGISTIVAGLVAGAFYKKGKDIKPVMAFAIGALAETMQMGVILLLSKPFEQALSLVQAIGIPMILANGIGTAIFLLIVYNVISDQEKVTALQAQKTLRIANQTLGYLRKGMTADTAAAVCGILHRELAPSAVSMTNQTEILAHVGLASDHHKAHSPIQTKVTKEVLQHGELIVANEQAIHCMEENCPLGAAVVAPLKQRGETIGTIKLYYPSEKAITDVSMELIDGLSSLLSDQLEIAHAEQSYQLAKEAEIKVLQAQISPHFLFNSMNIIVSLIRTDPDQARQLLNSLSYFLRQNLAGTTASKVTLQQELHHVHAYLQIEQARFIDKLSITLDVDETVLNEMIPPLTLQPLVENAVKHGIRNMEKDCHISISIQPIENEIAIEVADNGEGINEERLKTIGVKEVESIEGTGLGLFNVNRRLTMTFGERAALHFDSTVGKGTTVHFRIPHVKEGEHIESYSSASSR</sequence>
<reference evidence="17" key="1">
    <citation type="submission" date="2018-09" db="EMBL/GenBank/DDBJ databases">
        <authorList>
            <person name="Zhu H."/>
        </authorList>
    </citation>
    <scope>NUCLEOTIDE SEQUENCE [LARGE SCALE GENOMIC DNA]</scope>
    <source>
        <strain evidence="17">K2R23-3</strain>
    </source>
</reference>
<dbReference type="GO" id="GO:0005524">
    <property type="term" value="F:ATP binding"/>
    <property type="evidence" value="ECO:0007669"/>
    <property type="project" value="UniProtKB-KW"/>
</dbReference>
<dbReference type="Pfam" id="PF06580">
    <property type="entry name" value="His_kinase"/>
    <property type="match status" value="1"/>
</dbReference>
<keyword evidence="9 16" id="KW-0418">Kinase</keyword>
<proteinExistence type="predicted"/>
<dbReference type="InterPro" id="IPR029016">
    <property type="entry name" value="GAF-like_dom_sf"/>
</dbReference>
<dbReference type="PANTHER" id="PTHR34220">
    <property type="entry name" value="SENSOR HISTIDINE KINASE YPDA"/>
    <property type="match status" value="1"/>
</dbReference>
<keyword evidence="5" id="KW-0597">Phosphoprotein</keyword>
<dbReference type="Pfam" id="PF13492">
    <property type="entry name" value="GAF_3"/>
    <property type="match status" value="1"/>
</dbReference>
<dbReference type="InterPro" id="IPR036890">
    <property type="entry name" value="HATPase_C_sf"/>
</dbReference>
<dbReference type="InterPro" id="IPR010559">
    <property type="entry name" value="Sig_transdc_His_kin_internal"/>
</dbReference>
<keyword evidence="11 14" id="KW-1133">Transmembrane helix</keyword>
<feature type="transmembrane region" description="Helical" evidence="14">
    <location>
        <begin position="83"/>
        <end position="103"/>
    </location>
</feature>
<dbReference type="InterPro" id="IPR003018">
    <property type="entry name" value="GAF"/>
</dbReference>
<evidence type="ECO:0000256" key="1">
    <source>
        <dbReference type="ARBA" id="ARBA00000085"/>
    </source>
</evidence>
<keyword evidence="17" id="KW-1185">Reference proteome</keyword>
<dbReference type="GO" id="GO:0071555">
    <property type="term" value="P:cell wall organization"/>
    <property type="evidence" value="ECO:0007669"/>
    <property type="project" value="InterPro"/>
</dbReference>
<feature type="transmembrane region" description="Helical" evidence="14">
    <location>
        <begin position="146"/>
        <end position="170"/>
    </location>
</feature>
<dbReference type="PANTHER" id="PTHR34220:SF7">
    <property type="entry name" value="SENSOR HISTIDINE KINASE YPDA"/>
    <property type="match status" value="1"/>
</dbReference>